<keyword evidence="2" id="KW-0808">Transferase</keyword>
<protein>
    <recommendedName>
        <fullName evidence="8">Xylulokinase</fullName>
    </recommendedName>
</protein>
<evidence type="ECO:0000313" key="6">
    <source>
        <dbReference type="EMBL" id="MBC5648541.1"/>
    </source>
</evidence>
<dbReference type="CDD" id="cd07808">
    <property type="entry name" value="ASKHA_NBD_FGGY_EcXK-like"/>
    <property type="match status" value="1"/>
</dbReference>
<organism evidence="6 7">
    <name type="scientific">Christensenella tenuis</name>
    <dbReference type="NCBI Taxonomy" id="2763033"/>
    <lineage>
        <taxon>Bacteria</taxon>
        <taxon>Bacillati</taxon>
        <taxon>Bacillota</taxon>
        <taxon>Clostridia</taxon>
        <taxon>Christensenellales</taxon>
        <taxon>Christensenellaceae</taxon>
        <taxon>Christensenella</taxon>
    </lineage>
</organism>
<dbReference type="SUPFAM" id="SSF53067">
    <property type="entry name" value="Actin-like ATPase domain"/>
    <property type="match status" value="2"/>
</dbReference>
<dbReference type="Proteomes" id="UP000606889">
    <property type="component" value="Unassembled WGS sequence"/>
</dbReference>
<dbReference type="RefSeq" id="WP_186858040.1">
    <property type="nucleotide sequence ID" value="NZ_JACOON010000004.1"/>
</dbReference>
<feature type="domain" description="Carbohydrate kinase FGGY N-terminal" evidence="4">
    <location>
        <begin position="3"/>
        <end position="245"/>
    </location>
</feature>
<name>A0ABR7EFL9_9FIRM</name>
<evidence type="ECO:0000313" key="7">
    <source>
        <dbReference type="Proteomes" id="UP000606889"/>
    </source>
</evidence>
<gene>
    <name evidence="6" type="ORF">H8S18_09350</name>
</gene>
<evidence type="ECO:0008006" key="8">
    <source>
        <dbReference type="Google" id="ProtNLM"/>
    </source>
</evidence>
<dbReference type="Gene3D" id="3.30.420.40">
    <property type="match status" value="2"/>
</dbReference>
<evidence type="ECO:0000256" key="1">
    <source>
        <dbReference type="ARBA" id="ARBA00009156"/>
    </source>
</evidence>
<dbReference type="PIRSF" id="PIRSF000538">
    <property type="entry name" value="GlpK"/>
    <property type="match status" value="1"/>
</dbReference>
<dbReference type="PANTHER" id="PTHR43095">
    <property type="entry name" value="SUGAR KINASE"/>
    <property type="match status" value="1"/>
</dbReference>
<reference evidence="6 7" key="1">
    <citation type="submission" date="2020-08" db="EMBL/GenBank/DDBJ databases">
        <title>Genome public.</title>
        <authorList>
            <person name="Liu C."/>
            <person name="Sun Q."/>
        </authorList>
    </citation>
    <scope>NUCLEOTIDE SEQUENCE [LARGE SCALE GENOMIC DNA]</scope>
    <source>
        <strain evidence="6 7">NSJ-35</strain>
    </source>
</reference>
<evidence type="ECO:0000256" key="2">
    <source>
        <dbReference type="ARBA" id="ARBA00022679"/>
    </source>
</evidence>
<dbReference type="Pfam" id="PF00370">
    <property type="entry name" value="FGGY_N"/>
    <property type="match status" value="1"/>
</dbReference>
<evidence type="ECO:0000259" key="5">
    <source>
        <dbReference type="Pfam" id="PF02782"/>
    </source>
</evidence>
<evidence type="ECO:0000259" key="4">
    <source>
        <dbReference type="Pfam" id="PF00370"/>
    </source>
</evidence>
<comment type="similarity">
    <text evidence="1">Belongs to the FGGY kinase family.</text>
</comment>
<evidence type="ECO:0000256" key="3">
    <source>
        <dbReference type="ARBA" id="ARBA00022777"/>
    </source>
</evidence>
<keyword evidence="7" id="KW-1185">Reference proteome</keyword>
<dbReference type="InterPro" id="IPR000577">
    <property type="entry name" value="Carb_kinase_FGGY"/>
</dbReference>
<dbReference type="InterPro" id="IPR043129">
    <property type="entry name" value="ATPase_NBD"/>
</dbReference>
<dbReference type="InterPro" id="IPR050406">
    <property type="entry name" value="FGGY_Carb_Kinase"/>
</dbReference>
<dbReference type="InterPro" id="IPR018484">
    <property type="entry name" value="FGGY_N"/>
</dbReference>
<sequence length="504" mass="54800">MRYLLGMDLGTQSAKVCLFDEHGNIVAKSTRSTATHREKPDWAAQNPLEWWSRIRECTNEVLKKTGISPGEIAGIGTDAHMHATVGIGRDGGLSNEEAQLYSDKRTGGIRFSGAEKKRMYELTANAPSPQLMGMKIKWIRENQPEQYEKTEKFLVANAYLNYRLTGEFAIDPSEGSGTFLLDCKTIDWSGEAADILGVDVQKMPPVVKSCEVMGRVTRAAAEELGLAEGTPVVAGSGDMVCGMLGTGLVKPGFCSDVTGTGTGMDIFSPEAIRDPRLTNLSYLDGSWLSYASLDTAGVCYRWLRDNCAKEEMRAAAQKGEDAYDYLNRLADGTPPGAEGMLFFPYLLGERTTGSAFAKGSMLGITLRTDIASMARAVMEGVTFGLKRFLDIFQEHIALGHVRHIGGAANGDTWNQIKADIFNLPVLTVANSETTALGAAIMAGVGVGIWSSAEEAVQETVHTGREYLPDPLNRQLYDDLYGVYKKLHDQLDAAYVEIARIYGLA</sequence>
<keyword evidence="3" id="KW-0418">Kinase</keyword>
<feature type="domain" description="Carbohydrate kinase FGGY C-terminal" evidence="5">
    <location>
        <begin position="257"/>
        <end position="444"/>
    </location>
</feature>
<comment type="caution">
    <text evidence="6">The sequence shown here is derived from an EMBL/GenBank/DDBJ whole genome shotgun (WGS) entry which is preliminary data.</text>
</comment>
<dbReference type="PANTHER" id="PTHR43095:SF5">
    <property type="entry name" value="XYLULOSE KINASE"/>
    <property type="match status" value="1"/>
</dbReference>
<proteinExistence type="inferred from homology"/>
<dbReference type="EMBL" id="JACOON010000004">
    <property type="protein sequence ID" value="MBC5648541.1"/>
    <property type="molecule type" value="Genomic_DNA"/>
</dbReference>
<dbReference type="Pfam" id="PF02782">
    <property type="entry name" value="FGGY_C"/>
    <property type="match status" value="1"/>
</dbReference>
<accession>A0ABR7EFL9</accession>
<dbReference type="InterPro" id="IPR018485">
    <property type="entry name" value="FGGY_C"/>
</dbReference>